<evidence type="ECO:0000313" key="1">
    <source>
        <dbReference type="EMBL" id="MDQ0480262.1"/>
    </source>
</evidence>
<proteinExistence type="predicted"/>
<dbReference type="SUPFAM" id="SSF158682">
    <property type="entry name" value="TerB-like"/>
    <property type="match status" value="1"/>
</dbReference>
<gene>
    <name evidence="1" type="ORF">QOZ93_002010</name>
</gene>
<comment type="caution">
    <text evidence="1">The sequence shown here is derived from an EMBL/GenBank/DDBJ whole genome shotgun (WGS) entry which is preliminary data.</text>
</comment>
<organism evidence="1 2">
    <name type="scientific">Hathewaya limosa</name>
    <name type="common">Clostridium limosum</name>
    <dbReference type="NCBI Taxonomy" id="1536"/>
    <lineage>
        <taxon>Bacteria</taxon>
        <taxon>Bacillati</taxon>
        <taxon>Bacillota</taxon>
        <taxon>Clostridia</taxon>
        <taxon>Eubacteriales</taxon>
        <taxon>Clostridiaceae</taxon>
        <taxon>Hathewaya</taxon>
    </lineage>
</organism>
<name>A0ABU0JT38_HATLI</name>
<sequence length="134" mass="15375">MYLAILNSEEKELFLSLAHGLALAEGDFGDEEKATIEGYCREMNISPIKKENIKSLEETIKSLGEISDERIKKIIIFEAIGLAMADNNYDDNERKIVVNMEKVFKLNKGFANDCEMILNEYISFQNRINYLILD</sequence>
<protein>
    <submittedName>
        <fullName evidence="1">Tellurite resistance protein</fullName>
    </submittedName>
</protein>
<dbReference type="RefSeq" id="WP_307356136.1">
    <property type="nucleotide sequence ID" value="NZ_BAAACJ010000055.1"/>
</dbReference>
<dbReference type="Proteomes" id="UP001224418">
    <property type="component" value="Unassembled WGS sequence"/>
</dbReference>
<dbReference type="EMBL" id="JAUSWN010000016">
    <property type="protein sequence ID" value="MDQ0480262.1"/>
    <property type="molecule type" value="Genomic_DNA"/>
</dbReference>
<dbReference type="Gene3D" id="1.10.3680.10">
    <property type="entry name" value="TerB-like"/>
    <property type="match status" value="1"/>
</dbReference>
<keyword evidence="2" id="KW-1185">Reference proteome</keyword>
<reference evidence="1 2" key="1">
    <citation type="submission" date="2023-07" db="EMBL/GenBank/DDBJ databases">
        <title>Genomic Encyclopedia of Type Strains, Phase IV (KMG-IV): sequencing the most valuable type-strain genomes for metagenomic binning, comparative biology and taxonomic classification.</title>
        <authorList>
            <person name="Goeker M."/>
        </authorList>
    </citation>
    <scope>NUCLEOTIDE SEQUENCE [LARGE SCALE GENOMIC DNA]</scope>
    <source>
        <strain evidence="1 2">DSM 1400</strain>
    </source>
</reference>
<dbReference type="InterPro" id="IPR029024">
    <property type="entry name" value="TerB-like"/>
</dbReference>
<accession>A0ABU0JT38</accession>
<evidence type="ECO:0000313" key="2">
    <source>
        <dbReference type="Proteomes" id="UP001224418"/>
    </source>
</evidence>